<evidence type="ECO:0000313" key="2">
    <source>
        <dbReference type="EMBL" id="RIV68861.1"/>
    </source>
</evidence>
<dbReference type="Proteomes" id="UP000321528">
    <property type="component" value="Unassembled WGS sequence"/>
</dbReference>
<dbReference type="InterPro" id="IPR019619">
    <property type="entry name" value="DUF2490"/>
</dbReference>
<protein>
    <submittedName>
        <fullName evidence="2">DUF2490 domain-containing protein</fullName>
    </submittedName>
</protein>
<reference evidence="2 4" key="1">
    <citation type="submission" date="2018-08" db="EMBL/GenBank/DDBJ databases">
        <title>Proposal of Muricauda 72 sp.nov. and Muricauda NH166 sp.nov., isolated from seawater.</title>
        <authorList>
            <person name="Cheng H."/>
            <person name="Wu Y.-H."/>
            <person name="Guo L.-L."/>
            <person name="Xu X.-W."/>
        </authorList>
    </citation>
    <scope>NUCLEOTIDE SEQUENCE [LARGE SCALE GENOMIC DNA]</scope>
    <source>
        <strain evidence="2 4">NH166</strain>
    </source>
</reference>
<feature type="signal peptide" evidence="1">
    <location>
        <begin position="1"/>
        <end position="23"/>
    </location>
</feature>
<organism evidence="2 4">
    <name type="scientific">Flagellimonas aequoris</name>
    <dbReference type="NCBI Taxonomy" id="2306997"/>
    <lineage>
        <taxon>Bacteria</taxon>
        <taxon>Pseudomonadati</taxon>
        <taxon>Bacteroidota</taxon>
        <taxon>Flavobacteriia</taxon>
        <taxon>Flavobacteriales</taxon>
        <taxon>Flavobacteriaceae</taxon>
        <taxon>Flagellimonas</taxon>
    </lineage>
</organism>
<keyword evidence="5" id="KW-1185">Reference proteome</keyword>
<feature type="chain" id="PRO_5019524036" evidence="1">
    <location>
        <begin position="24"/>
        <end position="271"/>
    </location>
</feature>
<evidence type="ECO:0000313" key="5">
    <source>
        <dbReference type="Proteomes" id="UP000321528"/>
    </source>
</evidence>
<proteinExistence type="predicted"/>
<dbReference type="RefSeq" id="WP_119641700.1">
    <property type="nucleotide sequence ID" value="NZ_QXFJ01000030.1"/>
</dbReference>
<evidence type="ECO:0000313" key="3">
    <source>
        <dbReference type="EMBL" id="TXK00563.1"/>
    </source>
</evidence>
<gene>
    <name evidence="2" type="ORF">D2U88_16960</name>
    <name evidence="3" type="ORF">FQ019_16760</name>
</gene>
<evidence type="ECO:0000256" key="1">
    <source>
        <dbReference type="SAM" id="SignalP"/>
    </source>
</evidence>
<dbReference type="OrthoDB" id="1118734at2"/>
<dbReference type="Proteomes" id="UP000284189">
    <property type="component" value="Unassembled WGS sequence"/>
</dbReference>
<reference evidence="3 5" key="2">
    <citation type="submission" date="2019-07" db="EMBL/GenBank/DDBJ databases">
        <title>Draft genome of two Muricauda strains isolated from deep sea.</title>
        <authorList>
            <person name="Sun C."/>
        </authorList>
    </citation>
    <scope>NUCLEOTIDE SEQUENCE [LARGE SCALE GENOMIC DNA]</scope>
    <source>
        <strain evidence="3 5">NH166</strain>
    </source>
</reference>
<accession>A0A418N4P1</accession>
<sequence length="271" mass="31521">MKIKWPVIGLLLLILLWPNQDNAQEKEIIHRGEQWVQYNLNVITSEKWMLFGNTGTRWRDSFEKYTLFFGRVGAGYNVNKTVRLSSGFTYAELKRDGGTYLAEFRPYEELLVRANPEKKFGLNHRFRFEQRFHNPVVDGSIQSDNTFALRFRYALSTRIPITALSKENPDFKLSLGISDEVMINAGKEIVYNVFDKNRFVVSPTVQFNKWMSVALAWNNQFFNTSTAGQYIHTNAFWLQLTHTLNVSHKKDEDLDPIYQNPVIPNPKDAAE</sequence>
<name>A0A418N4P1_9FLAO</name>
<dbReference type="Pfam" id="PF10677">
    <property type="entry name" value="DUF2490"/>
    <property type="match status" value="1"/>
</dbReference>
<comment type="caution">
    <text evidence="2">The sequence shown here is derived from an EMBL/GenBank/DDBJ whole genome shotgun (WGS) entry which is preliminary data.</text>
</comment>
<dbReference type="EMBL" id="VNWL01000029">
    <property type="protein sequence ID" value="TXK00563.1"/>
    <property type="molecule type" value="Genomic_DNA"/>
</dbReference>
<evidence type="ECO:0000313" key="4">
    <source>
        <dbReference type="Proteomes" id="UP000284189"/>
    </source>
</evidence>
<keyword evidence="1" id="KW-0732">Signal</keyword>
<dbReference type="AlphaFoldDB" id="A0A418N4P1"/>
<dbReference type="EMBL" id="QXFJ01000030">
    <property type="protein sequence ID" value="RIV68861.1"/>
    <property type="molecule type" value="Genomic_DNA"/>
</dbReference>